<name>A0A840WB80_9ACTN</name>
<dbReference type="RefSeq" id="WP_184366652.1">
    <property type="nucleotide sequence ID" value="NZ_BAAAKM010000111.1"/>
</dbReference>
<dbReference type="Pfam" id="PF01996">
    <property type="entry name" value="F420_ligase"/>
    <property type="match status" value="1"/>
</dbReference>
<keyword evidence="1 9" id="KW-0436">Ligase</keyword>
<keyword evidence="4" id="KW-0460">Magnesium</keyword>
<protein>
    <submittedName>
        <fullName evidence="9">Coenzyme F420-0:L-glutamate ligase/coenzyme F420-1:gamma-L-glutamate ligase</fullName>
        <ecNumber evidence="9">6.3.2.31</ecNumber>
        <ecNumber evidence="9">6.3.2.34</ecNumber>
    </submittedName>
</protein>
<keyword evidence="3" id="KW-0547">Nucleotide-binding</keyword>
<evidence type="ECO:0000256" key="3">
    <source>
        <dbReference type="ARBA" id="ARBA00022741"/>
    </source>
</evidence>
<dbReference type="PANTHER" id="PTHR47917:SF1">
    <property type="entry name" value="COENZYME F420:L-GLUTAMATE LIGASE"/>
    <property type="match status" value="1"/>
</dbReference>
<dbReference type="GO" id="GO:0046872">
    <property type="term" value="F:metal ion binding"/>
    <property type="evidence" value="ECO:0007669"/>
    <property type="project" value="UniProtKB-KW"/>
</dbReference>
<evidence type="ECO:0000256" key="4">
    <source>
        <dbReference type="ARBA" id="ARBA00022842"/>
    </source>
</evidence>
<dbReference type="EC" id="6.3.2.34" evidence="9"/>
<evidence type="ECO:0000259" key="8">
    <source>
        <dbReference type="Pfam" id="PF01996"/>
    </source>
</evidence>
<dbReference type="InterPro" id="IPR008225">
    <property type="entry name" value="F420-0_g-glutamyl_ligase"/>
</dbReference>
<dbReference type="EC" id="6.3.2.31" evidence="9"/>
<evidence type="ECO:0000256" key="7">
    <source>
        <dbReference type="ARBA" id="ARBA00023211"/>
    </source>
</evidence>
<dbReference type="Gene3D" id="3.30.1330.100">
    <property type="entry name" value="CofE-like"/>
    <property type="match status" value="1"/>
</dbReference>
<keyword evidence="10" id="KW-1185">Reference proteome</keyword>
<dbReference type="AlphaFoldDB" id="A0A840WB80"/>
<evidence type="ECO:0000256" key="2">
    <source>
        <dbReference type="ARBA" id="ARBA00022723"/>
    </source>
</evidence>
<dbReference type="Proteomes" id="UP000579647">
    <property type="component" value="Unassembled WGS sequence"/>
</dbReference>
<evidence type="ECO:0000256" key="5">
    <source>
        <dbReference type="ARBA" id="ARBA00022958"/>
    </source>
</evidence>
<keyword evidence="2" id="KW-0479">Metal-binding</keyword>
<dbReference type="GO" id="GO:0052619">
    <property type="term" value="F:coenzyme F420-1:gamma-L-glutamate ligase activity"/>
    <property type="evidence" value="ECO:0007669"/>
    <property type="project" value="UniProtKB-EC"/>
</dbReference>
<keyword evidence="7" id="KW-0464">Manganese</keyword>
<evidence type="ECO:0000256" key="6">
    <source>
        <dbReference type="ARBA" id="ARBA00023134"/>
    </source>
</evidence>
<evidence type="ECO:0000256" key="1">
    <source>
        <dbReference type="ARBA" id="ARBA00022598"/>
    </source>
</evidence>
<dbReference type="GO" id="GO:0005525">
    <property type="term" value="F:GTP binding"/>
    <property type="evidence" value="ECO:0007669"/>
    <property type="project" value="UniProtKB-KW"/>
</dbReference>
<keyword evidence="6" id="KW-0342">GTP-binding</keyword>
<feature type="domain" description="Coenzyme F420:L-glutamate ligase-like" evidence="8">
    <location>
        <begin position="14"/>
        <end position="232"/>
    </location>
</feature>
<dbReference type="EMBL" id="JACHDO010000001">
    <property type="protein sequence ID" value="MBB5493414.1"/>
    <property type="molecule type" value="Genomic_DNA"/>
</dbReference>
<dbReference type="InterPro" id="IPR002847">
    <property type="entry name" value="F420-0_gamma-glut_ligase-dom"/>
</dbReference>
<dbReference type="Gene3D" id="3.90.1660.10">
    <property type="entry name" value="CofE-like domain"/>
    <property type="match status" value="1"/>
</dbReference>
<dbReference type="NCBIfam" id="TIGR01916">
    <property type="entry name" value="F420_cofE"/>
    <property type="match status" value="1"/>
</dbReference>
<dbReference type="PANTHER" id="PTHR47917">
    <property type="match status" value="1"/>
</dbReference>
<organism evidence="9 10">
    <name type="scientific">Nocardiopsis metallicus</name>
    <dbReference type="NCBI Taxonomy" id="179819"/>
    <lineage>
        <taxon>Bacteria</taxon>
        <taxon>Bacillati</taxon>
        <taxon>Actinomycetota</taxon>
        <taxon>Actinomycetes</taxon>
        <taxon>Streptosporangiales</taxon>
        <taxon>Nocardiopsidaceae</taxon>
        <taxon>Nocardiopsis</taxon>
    </lineage>
</organism>
<keyword evidence="5" id="KW-0630">Potassium</keyword>
<accession>A0A840WB80</accession>
<dbReference type="GO" id="GO:0052618">
    <property type="term" value="F:coenzyme F420-0:L-glutamate ligase activity"/>
    <property type="evidence" value="ECO:0007669"/>
    <property type="project" value="UniProtKB-EC"/>
</dbReference>
<evidence type="ECO:0000313" key="9">
    <source>
        <dbReference type="EMBL" id="MBB5493414.1"/>
    </source>
</evidence>
<evidence type="ECO:0000313" key="10">
    <source>
        <dbReference type="Proteomes" id="UP000579647"/>
    </source>
</evidence>
<proteinExistence type="predicted"/>
<reference evidence="9 10" key="1">
    <citation type="submission" date="2020-08" db="EMBL/GenBank/DDBJ databases">
        <title>Sequencing the genomes of 1000 actinobacteria strains.</title>
        <authorList>
            <person name="Klenk H.-P."/>
        </authorList>
    </citation>
    <scope>NUCLEOTIDE SEQUENCE [LARGE SCALE GENOMIC DNA]</scope>
    <source>
        <strain evidence="9 10">DSM 44598</strain>
    </source>
</reference>
<sequence>MSNWDMTLRALPGIPRITVGDDLGQIIVDAVNADGHRLHEGDVIVVAQKIVSKVEDRVVRLNTVTPTPRAERLAELTGRDARLCQLYLDESKAVVEIIGRHVVTVDNRGMYDTAAGVDLSNSGVYEEGWACLLPVDPDASARTIRDRIRDLTGTTVAVIISDSLGNRWREGSEGQAIGLAGIAAVEKAAPDAMDLYGNPSWGDLNRVDELAGAAHALMGQTNEAIPVVLIRGAPYTMDEFASMHDLLVEVPLPEVDADIELTRPPKG</sequence>
<dbReference type="SUPFAM" id="SSF144010">
    <property type="entry name" value="CofE-like"/>
    <property type="match status" value="1"/>
</dbReference>
<gene>
    <name evidence="9" type="ORF">HNR07_004551</name>
</gene>
<comment type="caution">
    <text evidence="9">The sequence shown here is derived from an EMBL/GenBank/DDBJ whole genome shotgun (WGS) entry which is preliminary data.</text>
</comment>